<accession>A0A9D4HW91</accession>
<name>A0A9D4HW91_DREPO</name>
<organism evidence="1 2">
    <name type="scientific">Dreissena polymorpha</name>
    <name type="common">Zebra mussel</name>
    <name type="synonym">Mytilus polymorpha</name>
    <dbReference type="NCBI Taxonomy" id="45954"/>
    <lineage>
        <taxon>Eukaryota</taxon>
        <taxon>Metazoa</taxon>
        <taxon>Spiralia</taxon>
        <taxon>Lophotrochozoa</taxon>
        <taxon>Mollusca</taxon>
        <taxon>Bivalvia</taxon>
        <taxon>Autobranchia</taxon>
        <taxon>Heteroconchia</taxon>
        <taxon>Euheterodonta</taxon>
        <taxon>Imparidentia</taxon>
        <taxon>Neoheterodontei</taxon>
        <taxon>Myida</taxon>
        <taxon>Dreissenoidea</taxon>
        <taxon>Dreissenidae</taxon>
        <taxon>Dreissena</taxon>
    </lineage>
</organism>
<gene>
    <name evidence="1" type="ORF">DPMN_041620</name>
</gene>
<reference evidence="1" key="2">
    <citation type="submission" date="2020-11" db="EMBL/GenBank/DDBJ databases">
        <authorList>
            <person name="McCartney M.A."/>
            <person name="Auch B."/>
            <person name="Kono T."/>
            <person name="Mallez S."/>
            <person name="Becker A."/>
            <person name="Gohl D.M."/>
            <person name="Silverstein K.A.T."/>
            <person name="Koren S."/>
            <person name="Bechman K.B."/>
            <person name="Herman A."/>
            <person name="Abrahante J.E."/>
            <person name="Garbe J."/>
        </authorList>
    </citation>
    <scope>NUCLEOTIDE SEQUENCE</scope>
    <source>
        <strain evidence="1">Duluth1</strain>
        <tissue evidence="1">Whole animal</tissue>
    </source>
</reference>
<proteinExistence type="predicted"/>
<protein>
    <submittedName>
        <fullName evidence="1">Uncharacterized protein</fullName>
    </submittedName>
</protein>
<dbReference type="EMBL" id="JAIWYP010000011">
    <property type="protein sequence ID" value="KAH3735159.1"/>
    <property type="molecule type" value="Genomic_DNA"/>
</dbReference>
<reference evidence="1" key="1">
    <citation type="journal article" date="2019" name="bioRxiv">
        <title>The Genome of the Zebra Mussel, Dreissena polymorpha: A Resource for Invasive Species Research.</title>
        <authorList>
            <person name="McCartney M.A."/>
            <person name="Auch B."/>
            <person name="Kono T."/>
            <person name="Mallez S."/>
            <person name="Zhang Y."/>
            <person name="Obille A."/>
            <person name="Becker A."/>
            <person name="Abrahante J.E."/>
            <person name="Garbe J."/>
            <person name="Badalamenti J.P."/>
            <person name="Herman A."/>
            <person name="Mangelson H."/>
            <person name="Liachko I."/>
            <person name="Sullivan S."/>
            <person name="Sone E.D."/>
            <person name="Koren S."/>
            <person name="Silverstein K.A.T."/>
            <person name="Beckman K.B."/>
            <person name="Gohl D.M."/>
        </authorList>
    </citation>
    <scope>NUCLEOTIDE SEQUENCE</scope>
    <source>
        <strain evidence="1">Duluth1</strain>
        <tissue evidence="1">Whole animal</tissue>
    </source>
</reference>
<evidence type="ECO:0000313" key="1">
    <source>
        <dbReference type="EMBL" id="KAH3735159.1"/>
    </source>
</evidence>
<dbReference type="AlphaFoldDB" id="A0A9D4HW91"/>
<dbReference type="Proteomes" id="UP000828390">
    <property type="component" value="Unassembled WGS sequence"/>
</dbReference>
<comment type="caution">
    <text evidence="1">The sequence shown here is derived from an EMBL/GenBank/DDBJ whole genome shotgun (WGS) entry which is preliminary data.</text>
</comment>
<evidence type="ECO:0000313" key="2">
    <source>
        <dbReference type="Proteomes" id="UP000828390"/>
    </source>
</evidence>
<keyword evidence="2" id="KW-1185">Reference proteome</keyword>
<sequence length="101" mass="11601">MLPCDLQSLQQEVLGHCWQQLPNIIDAVGMGVQDSPDIQEILDVVKIEEVPNVFNIKGSYVGDSEDDPYIDNIALEFIKQMMQPKRQQNRIKLDTMPLMMR</sequence>